<dbReference type="Proteomes" id="UP001371456">
    <property type="component" value="Unassembled WGS sequence"/>
</dbReference>
<dbReference type="EC" id="2.3.2.27" evidence="2"/>
<feature type="domain" description="RING-type" evidence="8">
    <location>
        <begin position="135"/>
        <end position="176"/>
    </location>
</feature>
<gene>
    <name evidence="9" type="ORF">RDI58_000761</name>
</gene>
<comment type="catalytic activity">
    <reaction evidence="1">
        <text>S-ubiquitinyl-[E2 ubiquitin-conjugating enzyme]-L-cysteine + [acceptor protein]-L-lysine = [E2 ubiquitin-conjugating enzyme]-L-cysteine + N(6)-ubiquitinyl-[acceptor protein]-L-lysine.</text>
        <dbReference type="EC" id="2.3.2.27"/>
    </reaction>
</comment>
<dbReference type="PANTHER" id="PTHR15710">
    <property type="entry name" value="E3 UBIQUITIN-PROTEIN LIGASE PRAJA"/>
    <property type="match status" value="1"/>
</dbReference>
<dbReference type="Gene3D" id="3.30.40.10">
    <property type="entry name" value="Zinc/RING finger domain, C3HC4 (zinc finger)"/>
    <property type="match status" value="1"/>
</dbReference>
<feature type="compositionally biased region" description="Basic and acidic residues" evidence="7">
    <location>
        <begin position="37"/>
        <end position="48"/>
    </location>
</feature>
<evidence type="ECO:0000256" key="2">
    <source>
        <dbReference type="ARBA" id="ARBA00012483"/>
    </source>
</evidence>
<name>A0AAN8UCR8_SOLBU</name>
<proteinExistence type="predicted"/>
<reference evidence="9 10" key="1">
    <citation type="submission" date="2024-02" db="EMBL/GenBank/DDBJ databases">
        <title>de novo genome assembly of Solanum bulbocastanum strain 11H21.</title>
        <authorList>
            <person name="Hosaka A.J."/>
        </authorList>
    </citation>
    <scope>NUCLEOTIDE SEQUENCE [LARGE SCALE GENOMIC DNA]</scope>
    <source>
        <tissue evidence="9">Young leaves</tissue>
    </source>
</reference>
<dbReference type="PANTHER" id="PTHR15710:SF196">
    <property type="entry name" value="F6A14.12 PROTEIN-RELATED"/>
    <property type="match status" value="1"/>
</dbReference>
<dbReference type="Pfam" id="PF13639">
    <property type="entry name" value="zf-RING_2"/>
    <property type="match status" value="1"/>
</dbReference>
<evidence type="ECO:0000259" key="8">
    <source>
        <dbReference type="PROSITE" id="PS50089"/>
    </source>
</evidence>
<comment type="caution">
    <text evidence="9">The sequence shown here is derived from an EMBL/GenBank/DDBJ whole genome shotgun (WGS) entry which is preliminary data.</text>
</comment>
<feature type="region of interest" description="Disordered" evidence="7">
    <location>
        <begin position="28"/>
        <end position="93"/>
    </location>
</feature>
<dbReference type="InterPro" id="IPR013083">
    <property type="entry name" value="Znf_RING/FYVE/PHD"/>
</dbReference>
<protein>
    <recommendedName>
        <fullName evidence="2">RING-type E3 ubiquitin transferase</fullName>
        <ecNumber evidence="2">2.3.2.27</ecNumber>
    </recommendedName>
</protein>
<sequence length="191" mass="21921">MPPQSFTINFTPSTNFVNFNSYNFESDSDEIDFTKSNSDETHSDKNDYDETDSDETDFDEVDSDEIDVDEIDSDETDSNETNSNETDSDDAHFDEADSGDFFFELFSSTQLRSPTLTSFIDSLPSVKSFESSNNCPICMEEFGINSEASQLPCKHFFHNDCIFPWLINNNTYPLCRHKLPLEDEEEIENHL</sequence>
<evidence type="ECO:0000256" key="3">
    <source>
        <dbReference type="ARBA" id="ARBA00022723"/>
    </source>
</evidence>
<evidence type="ECO:0000256" key="5">
    <source>
        <dbReference type="ARBA" id="ARBA00022833"/>
    </source>
</evidence>
<dbReference type="GO" id="GO:0005737">
    <property type="term" value="C:cytoplasm"/>
    <property type="evidence" value="ECO:0007669"/>
    <property type="project" value="TreeGrafter"/>
</dbReference>
<keyword evidence="5" id="KW-0862">Zinc</keyword>
<dbReference type="SUPFAM" id="SSF57850">
    <property type="entry name" value="RING/U-box"/>
    <property type="match status" value="1"/>
</dbReference>
<evidence type="ECO:0000313" key="9">
    <source>
        <dbReference type="EMBL" id="KAK6802977.1"/>
    </source>
</evidence>
<dbReference type="GO" id="GO:0008270">
    <property type="term" value="F:zinc ion binding"/>
    <property type="evidence" value="ECO:0007669"/>
    <property type="project" value="UniProtKB-KW"/>
</dbReference>
<dbReference type="SMART" id="SM00184">
    <property type="entry name" value="RING"/>
    <property type="match status" value="1"/>
</dbReference>
<dbReference type="PROSITE" id="PS50089">
    <property type="entry name" value="ZF_RING_2"/>
    <property type="match status" value="1"/>
</dbReference>
<dbReference type="AlphaFoldDB" id="A0AAN8UCR8"/>
<evidence type="ECO:0000313" key="10">
    <source>
        <dbReference type="Proteomes" id="UP001371456"/>
    </source>
</evidence>
<dbReference type="InterPro" id="IPR001841">
    <property type="entry name" value="Znf_RING"/>
</dbReference>
<keyword evidence="4 6" id="KW-0863">Zinc-finger</keyword>
<dbReference type="GO" id="GO:0016567">
    <property type="term" value="P:protein ubiquitination"/>
    <property type="evidence" value="ECO:0007669"/>
    <property type="project" value="TreeGrafter"/>
</dbReference>
<dbReference type="GO" id="GO:0061630">
    <property type="term" value="F:ubiquitin protein ligase activity"/>
    <property type="evidence" value="ECO:0007669"/>
    <property type="project" value="UniProtKB-EC"/>
</dbReference>
<evidence type="ECO:0000256" key="1">
    <source>
        <dbReference type="ARBA" id="ARBA00000900"/>
    </source>
</evidence>
<dbReference type="EMBL" id="JBANQN010000001">
    <property type="protein sequence ID" value="KAK6802977.1"/>
    <property type="molecule type" value="Genomic_DNA"/>
</dbReference>
<keyword evidence="3" id="KW-0479">Metal-binding</keyword>
<evidence type="ECO:0000256" key="4">
    <source>
        <dbReference type="ARBA" id="ARBA00022771"/>
    </source>
</evidence>
<keyword evidence="10" id="KW-1185">Reference proteome</keyword>
<evidence type="ECO:0000256" key="6">
    <source>
        <dbReference type="PROSITE-ProRule" id="PRU00175"/>
    </source>
</evidence>
<organism evidence="9 10">
    <name type="scientific">Solanum bulbocastanum</name>
    <name type="common">Wild potato</name>
    <dbReference type="NCBI Taxonomy" id="147425"/>
    <lineage>
        <taxon>Eukaryota</taxon>
        <taxon>Viridiplantae</taxon>
        <taxon>Streptophyta</taxon>
        <taxon>Embryophyta</taxon>
        <taxon>Tracheophyta</taxon>
        <taxon>Spermatophyta</taxon>
        <taxon>Magnoliopsida</taxon>
        <taxon>eudicotyledons</taxon>
        <taxon>Gunneridae</taxon>
        <taxon>Pentapetalae</taxon>
        <taxon>asterids</taxon>
        <taxon>lamiids</taxon>
        <taxon>Solanales</taxon>
        <taxon>Solanaceae</taxon>
        <taxon>Solanoideae</taxon>
        <taxon>Solaneae</taxon>
        <taxon>Solanum</taxon>
    </lineage>
</organism>
<accession>A0AAN8UCR8</accession>
<feature type="compositionally biased region" description="Acidic residues" evidence="7">
    <location>
        <begin position="49"/>
        <end position="78"/>
    </location>
</feature>
<evidence type="ECO:0000256" key="7">
    <source>
        <dbReference type="SAM" id="MobiDB-lite"/>
    </source>
</evidence>